<feature type="domain" description="Peptidase C-terminal archaeal/bacterial" evidence="1">
    <location>
        <begin position="93"/>
        <end position="181"/>
    </location>
</feature>
<evidence type="ECO:0000313" key="3">
    <source>
        <dbReference type="EMBL" id="MEP0818898.1"/>
    </source>
</evidence>
<protein>
    <submittedName>
        <fullName evidence="3">PPC domain-containing protein</fullName>
    </submittedName>
</protein>
<feature type="domain" description="Ice-binding protein C-terminal" evidence="2">
    <location>
        <begin position="210"/>
        <end position="234"/>
    </location>
</feature>
<accession>A0ABV0JAU3</accession>
<dbReference type="Proteomes" id="UP001464891">
    <property type="component" value="Unassembled WGS sequence"/>
</dbReference>
<name>A0ABV0JAU3_9CYAN</name>
<evidence type="ECO:0000259" key="2">
    <source>
        <dbReference type="Pfam" id="PF07589"/>
    </source>
</evidence>
<dbReference type="Pfam" id="PF04151">
    <property type="entry name" value="PPC"/>
    <property type="match status" value="1"/>
</dbReference>
<proteinExistence type="predicted"/>
<gene>
    <name evidence="3" type="ORF">NC998_17510</name>
</gene>
<reference evidence="3 4" key="1">
    <citation type="submission" date="2022-04" db="EMBL/GenBank/DDBJ databases">
        <title>Positive selection, recombination, and allopatry shape intraspecific diversity of widespread and dominant cyanobacteria.</title>
        <authorList>
            <person name="Wei J."/>
            <person name="Shu W."/>
            <person name="Hu C."/>
        </authorList>
    </citation>
    <scope>NUCLEOTIDE SEQUENCE [LARGE SCALE GENOMIC DNA]</scope>
    <source>
        <strain evidence="3 4">GB2-A4</strain>
    </source>
</reference>
<dbReference type="InterPro" id="IPR007280">
    <property type="entry name" value="Peptidase_C_arc/bac"/>
</dbReference>
<dbReference type="Gene3D" id="2.60.120.380">
    <property type="match status" value="1"/>
</dbReference>
<dbReference type="InterPro" id="IPR013424">
    <property type="entry name" value="Ice-binding_C"/>
</dbReference>
<evidence type="ECO:0000259" key="1">
    <source>
        <dbReference type="Pfam" id="PF04151"/>
    </source>
</evidence>
<organism evidence="3 4">
    <name type="scientific">Trichocoleus desertorum GB2-A4</name>
    <dbReference type="NCBI Taxonomy" id="2933944"/>
    <lineage>
        <taxon>Bacteria</taxon>
        <taxon>Bacillati</taxon>
        <taxon>Cyanobacteriota</taxon>
        <taxon>Cyanophyceae</taxon>
        <taxon>Leptolyngbyales</taxon>
        <taxon>Trichocoleusaceae</taxon>
        <taxon>Trichocoleus</taxon>
    </lineage>
</organism>
<dbReference type="EMBL" id="JAMPKM010000011">
    <property type="protein sequence ID" value="MEP0818898.1"/>
    <property type="molecule type" value="Genomic_DNA"/>
</dbReference>
<dbReference type="RefSeq" id="WP_190437490.1">
    <property type="nucleotide sequence ID" value="NZ_JAMPKM010000011.1"/>
</dbReference>
<keyword evidence="4" id="KW-1185">Reference proteome</keyword>
<sequence>MNFVSNLWKTGTVAALGALFSVGLPLVVRPAIASYAPEQEPNNDLFTEAQSLDSLFSLDWDEDILNSLEIPHASIWGSGFSECITQDECLDEFDFYSFTVPTGKRTFSFFDIDRTTGDLDTQLFLFDRIPDLTLLAFNDDALASLGAKGSQASCSIFDPNFSCDSFLGFNLSNPGTYYLGVNFIPPATAGRIEGNYTLHVSLRTEDVPASVPEPASGLGLLSVGALGARAIHKRKKATGLDQAA</sequence>
<dbReference type="Pfam" id="PF07589">
    <property type="entry name" value="PEP-CTERM"/>
    <property type="match status" value="1"/>
</dbReference>
<comment type="caution">
    <text evidence="3">The sequence shown here is derived from an EMBL/GenBank/DDBJ whole genome shotgun (WGS) entry which is preliminary data.</text>
</comment>
<evidence type="ECO:0000313" key="4">
    <source>
        <dbReference type="Proteomes" id="UP001464891"/>
    </source>
</evidence>